<protein>
    <submittedName>
        <fullName evidence="10">Nuclear pore protein</fullName>
    </submittedName>
</protein>
<dbReference type="AlphaFoldDB" id="A3LVB8"/>
<feature type="compositionally biased region" description="Polar residues" evidence="8">
    <location>
        <begin position="319"/>
        <end position="328"/>
    </location>
</feature>
<dbReference type="Proteomes" id="UP000002258">
    <property type="component" value="Chromosome 5"/>
</dbReference>
<feature type="compositionally biased region" description="Polar residues" evidence="8">
    <location>
        <begin position="471"/>
        <end position="493"/>
    </location>
</feature>
<sequence>MSKRGATDQITKDNFNERDDDDEPQVFKASAEVMAKRKIIQPKRRNIASASSASSASSTPSVPVSGKPAFAGLNGSSTSEPANPFKLSKSTASTTSSSTTNSSTSSSPAEAVKNNKIKALNNKLVSTLASKNTEGTVANFTPLLNKYIQYYKDIEAEYISSSTTESNTTIPSFTGLSSTSANSATTTSKPIIPVVQEKKEEPIQVESDSDSDSEDDVKVEGPKFTLTANPTTKSSPFTFDPKKLAKKNERDDSDSESEIEIKGPTFTFNKPIKDAVFKLPSDKPANSLFNFGTTNDAAKSEEKKLEEPKPDEPKPAFSFTPTTNSTASTEKKDPVLVPFSFGSASVENKDNDKPGFSHTSTSSEEKKETQKHFAFNSTTAATAEPNQAFSFGQSQPTTLFGSSAITASAKKDETKPTFSFGISNTNGEKNAEHTKPLSSFNPTDTENRAEQPKPLFSFNPPVSSEKKTDSKPASFSFGSATSEKNDSQPSPFSFGSAISEKKNEVKPSTTLSFGSNNGNTFGFGQKNGGDNNETSTKPAFSFSFNPTASSGSDSSAKPAFTLGSTNGSSVFGNSSATNAFSVESTTSESKDTDKDDDKVQEEETGGDFAPVAQLGSEKVESVSGEELEDTLYTKRAKLMLFDPSSKENPYVNKGVGDLKVLKNKETQKSRVLIRADGGLRVLLNIAISKDMTYTQIGNGSMVRIPTVNPLDTSKIETYVLKVKTPSDGADLLKHLDDNKS</sequence>
<evidence type="ECO:0000256" key="7">
    <source>
        <dbReference type="ARBA" id="ARBA00023242"/>
    </source>
</evidence>
<evidence type="ECO:0000313" key="10">
    <source>
        <dbReference type="EMBL" id="ABN67093.2"/>
    </source>
</evidence>
<dbReference type="GeneID" id="4839364"/>
<feature type="compositionally biased region" description="Polar residues" evidence="8">
    <location>
        <begin position="562"/>
        <end position="580"/>
    </location>
</feature>
<organism evidence="10 11">
    <name type="scientific">Scheffersomyces stipitis (strain ATCC 58785 / CBS 6054 / NBRC 10063 / NRRL Y-11545)</name>
    <name type="common">Yeast</name>
    <name type="synonym">Pichia stipitis</name>
    <dbReference type="NCBI Taxonomy" id="322104"/>
    <lineage>
        <taxon>Eukaryota</taxon>
        <taxon>Fungi</taxon>
        <taxon>Dikarya</taxon>
        <taxon>Ascomycota</taxon>
        <taxon>Saccharomycotina</taxon>
        <taxon>Pichiomycetes</taxon>
        <taxon>Debaryomycetaceae</taxon>
        <taxon>Scheffersomyces</taxon>
    </lineage>
</organism>
<feature type="region of interest" description="Disordered" evidence="8">
    <location>
        <begin position="283"/>
        <end position="626"/>
    </location>
</feature>
<gene>
    <name evidence="10" type="primary">NUP4</name>
    <name evidence="10" type="ORF">PICST_83705</name>
</gene>
<evidence type="ECO:0000256" key="8">
    <source>
        <dbReference type="SAM" id="MobiDB-lite"/>
    </source>
</evidence>
<feature type="compositionally biased region" description="Polar residues" evidence="8">
    <location>
        <begin position="375"/>
        <end position="406"/>
    </location>
</feature>
<dbReference type="InterPro" id="IPR053074">
    <property type="entry name" value="NPC_Nucleoporin"/>
</dbReference>
<feature type="compositionally biased region" description="Polar residues" evidence="8">
    <location>
        <begin position="416"/>
        <end position="428"/>
    </location>
</feature>
<feature type="compositionally biased region" description="Polar residues" evidence="8">
    <location>
        <begin position="287"/>
        <end position="297"/>
    </location>
</feature>
<reference evidence="10 11" key="1">
    <citation type="journal article" date="2007" name="Nat. Biotechnol.">
        <title>Genome sequence of the lignocellulose-bioconverting and xylose-fermenting yeast Pichia stipitis.</title>
        <authorList>
            <person name="Jeffries T.W."/>
            <person name="Grigoriev I.V."/>
            <person name="Grimwood J."/>
            <person name="Laplaza J.M."/>
            <person name="Aerts A."/>
            <person name="Salamov A."/>
            <person name="Schmutz J."/>
            <person name="Lindquist E."/>
            <person name="Dehal P."/>
            <person name="Shapiro H."/>
            <person name="Jin Y.S."/>
            <person name="Passoth V."/>
            <person name="Richardson P.M."/>
        </authorList>
    </citation>
    <scope>NUCLEOTIDE SEQUENCE [LARGE SCALE GENOMIC DNA]</scope>
    <source>
        <strain evidence="11">ATCC 58785 / CBS 6054 / NBRC 10063 / NRRL Y-11545</strain>
    </source>
</reference>
<dbReference type="EMBL" id="CP000499">
    <property type="protein sequence ID" value="ABN67093.2"/>
    <property type="molecule type" value="Genomic_DNA"/>
</dbReference>
<keyword evidence="4" id="KW-0653">Protein transport</keyword>
<dbReference type="OMA" id="SDGMGHI"/>
<dbReference type="Pfam" id="PF08911">
    <property type="entry name" value="NUP50"/>
    <property type="match status" value="1"/>
</dbReference>
<evidence type="ECO:0000313" key="11">
    <source>
        <dbReference type="Proteomes" id="UP000002258"/>
    </source>
</evidence>
<dbReference type="InterPro" id="IPR015007">
    <property type="entry name" value="NUP2/50/61"/>
</dbReference>
<dbReference type="HOGENOM" id="CLU_018357_0_0_1"/>
<feature type="compositionally biased region" description="Low complexity" evidence="8">
    <location>
        <begin position="48"/>
        <end position="58"/>
    </location>
</feature>
<dbReference type="FunCoup" id="A3LVB8">
    <property type="interactions" value="232"/>
</dbReference>
<evidence type="ECO:0000259" key="9">
    <source>
        <dbReference type="PROSITE" id="PS50196"/>
    </source>
</evidence>
<dbReference type="OrthoDB" id="185618at2759"/>
<evidence type="ECO:0000256" key="4">
    <source>
        <dbReference type="ARBA" id="ARBA00022927"/>
    </source>
</evidence>
<dbReference type="RefSeq" id="XP_001385122.2">
    <property type="nucleotide sequence ID" value="XM_001385085.1"/>
</dbReference>
<evidence type="ECO:0000256" key="5">
    <source>
        <dbReference type="ARBA" id="ARBA00023010"/>
    </source>
</evidence>
<feature type="compositionally biased region" description="Low complexity" evidence="8">
    <location>
        <begin position="512"/>
        <end position="524"/>
    </location>
</feature>
<dbReference type="InterPro" id="IPR011993">
    <property type="entry name" value="PH-like_dom_sf"/>
</dbReference>
<evidence type="ECO:0000256" key="1">
    <source>
        <dbReference type="ARBA" id="ARBA00004567"/>
    </source>
</evidence>
<evidence type="ECO:0000256" key="2">
    <source>
        <dbReference type="ARBA" id="ARBA00022448"/>
    </source>
</evidence>
<dbReference type="PANTHER" id="PTHR38697:SF1">
    <property type="entry name" value="NUCLEAR PORE COMPLEX PROTEIN SIMILAR TO S. CEREVISIAE NUP2 (EUROFUNG)"/>
    <property type="match status" value="1"/>
</dbReference>
<feature type="compositionally biased region" description="Low complexity" evidence="8">
    <location>
        <begin position="177"/>
        <end position="188"/>
    </location>
</feature>
<dbReference type="PROSITE" id="PS50196">
    <property type="entry name" value="RANBD1"/>
    <property type="match status" value="1"/>
</dbReference>
<proteinExistence type="predicted"/>
<feature type="compositionally biased region" description="Polar residues" evidence="8">
    <location>
        <begin position="226"/>
        <end position="237"/>
    </location>
</feature>
<keyword evidence="11" id="KW-1185">Reference proteome</keyword>
<feature type="domain" description="RanBD1" evidence="9">
    <location>
        <begin position="607"/>
        <end position="740"/>
    </location>
</feature>
<dbReference type="KEGG" id="pic:PICST_83705"/>
<keyword evidence="2" id="KW-0813">Transport</keyword>
<dbReference type="CDD" id="cd13181">
    <property type="entry name" value="RanBD_NUP2"/>
    <property type="match status" value="1"/>
</dbReference>
<dbReference type="GO" id="GO:0051028">
    <property type="term" value="P:mRNA transport"/>
    <property type="evidence" value="ECO:0007669"/>
    <property type="project" value="UniProtKB-KW"/>
</dbReference>
<feature type="compositionally biased region" description="Basic and acidic residues" evidence="8">
    <location>
        <begin position="588"/>
        <end position="597"/>
    </location>
</feature>
<accession>A3LVB8</accession>
<keyword evidence="7" id="KW-0539">Nucleus</keyword>
<name>A3LVB8_PICST</name>
<comment type="subcellular location">
    <subcellularLocation>
        <location evidence="1">Nucleus</location>
        <location evidence="1">Nuclear pore complex</location>
    </subcellularLocation>
</comment>
<dbReference type="Gene3D" id="2.30.29.30">
    <property type="entry name" value="Pleckstrin-homology domain (PH domain)/Phosphotyrosine-binding domain (PTB)"/>
    <property type="match status" value="1"/>
</dbReference>
<dbReference type="GO" id="GO:0005643">
    <property type="term" value="C:nuclear pore"/>
    <property type="evidence" value="ECO:0007669"/>
    <property type="project" value="UniProtKB-SubCell"/>
</dbReference>
<evidence type="ECO:0000256" key="3">
    <source>
        <dbReference type="ARBA" id="ARBA00022816"/>
    </source>
</evidence>
<keyword evidence="6" id="KW-0906">Nuclear pore complex</keyword>
<dbReference type="STRING" id="322104.A3LVB8"/>
<dbReference type="eggNOG" id="KOG0866">
    <property type="taxonomic scope" value="Eukaryota"/>
</dbReference>
<evidence type="ECO:0000256" key="6">
    <source>
        <dbReference type="ARBA" id="ARBA00023132"/>
    </source>
</evidence>
<feature type="region of interest" description="Disordered" evidence="8">
    <location>
        <begin position="1"/>
        <end position="116"/>
    </location>
</feature>
<dbReference type="Pfam" id="PF00638">
    <property type="entry name" value="Ran_BP1"/>
    <property type="match status" value="1"/>
</dbReference>
<dbReference type="PANTHER" id="PTHR38697">
    <property type="entry name" value="NUCLEAR PORE COMPLEX PROTEIN SIMILAR TO S. CEREVISIAE NUP2 (EUROFUNG)"/>
    <property type="match status" value="1"/>
</dbReference>
<feature type="compositionally biased region" description="Basic residues" evidence="8">
    <location>
        <begin position="36"/>
        <end position="46"/>
    </location>
</feature>
<keyword evidence="5" id="KW-0811">Translocation</keyword>
<dbReference type="SUPFAM" id="SSF50729">
    <property type="entry name" value="PH domain-like"/>
    <property type="match status" value="1"/>
</dbReference>
<feature type="compositionally biased region" description="Basic and acidic residues" evidence="8">
    <location>
        <begin position="240"/>
        <end position="250"/>
    </location>
</feature>
<feature type="compositionally biased region" description="Polar residues" evidence="8">
    <location>
        <begin position="528"/>
        <end position="555"/>
    </location>
</feature>
<dbReference type="SMART" id="SM00160">
    <property type="entry name" value="RanBD"/>
    <property type="match status" value="1"/>
</dbReference>
<keyword evidence="3" id="KW-0509">mRNA transport</keyword>
<feature type="region of interest" description="Disordered" evidence="8">
    <location>
        <begin position="175"/>
        <end position="265"/>
    </location>
</feature>
<feature type="compositionally biased region" description="Basic and acidic residues" evidence="8">
    <location>
        <begin position="298"/>
        <end position="314"/>
    </location>
</feature>
<dbReference type="eggNOG" id="KOG4719">
    <property type="taxonomic scope" value="Eukaryota"/>
</dbReference>
<dbReference type="InterPro" id="IPR000156">
    <property type="entry name" value="Ran_bind_dom"/>
</dbReference>
<dbReference type="GO" id="GO:0015031">
    <property type="term" value="P:protein transport"/>
    <property type="evidence" value="ECO:0007669"/>
    <property type="project" value="UniProtKB-KW"/>
</dbReference>
<dbReference type="InParanoid" id="A3LVB8"/>
<feature type="compositionally biased region" description="Low complexity" evidence="8">
    <location>
        <begin position="88"/>
        <end position="116"/>
    </location>
</feature>